<dbReference type="HOGENOM" id="CLU_057828_1_0_5"/>
<dbReference type="Pfam" id="PF07996">
    <property type="entry name" value="T4SS"/>
    <property type="match status" value="1"/>
</dbReference>
<comment type="caution">
    <text evidence="1">The sequence shown here is derived from an EMBL/GenBank/DDBJ whole genome shotgun (WGS) entry which is preliminary data.</text>
</comment>
<reference evidence="1 2" key="1">
    <citation type="submission" date="2012-03" db="EMBL/GenBank/DDBJ databases">
        <title>The Genome Sequence of Bartonella washoensis 085-0475.</title>
        <authorList>
            <consortium name="The Broad Institute Genome Sequencing Platform"/>
            <consortium name="The Broad Institute Genome Sequencing Center for Infectious Disease"/>
            <person name="Feldgarden M."/>
            <person name="Kirby J."/>
            <person name="Kosoy M."/>
            <person name="Birtles R."/>
            <person name="Probert W.S."/>
            <person name="Chiaraviglio L."/>
            <person name="Young S.K."/>
            <person name="Zeng Q."/>
            <person name="Gargeya S."/>
            <person name="Fitzgerald M."/>
            <person name="Haas B."/>
            <person name="Abouelleil A."/>
            <person name="Alvarado L."/>
            <person name="Arachchi H.M."/>
            <person name="Berlin A."/>
            <person name="Chapman S.B."/>
            <person name="Gearin G."/>
            <person name="Goldberg J."/>
            <person name="Griggs A."/>
            <person name="Gujja S."/>
            <person name="Hansen M."/>
            <person name="Heiman D."/>
            <person name="Howarth C."/>
            <person name="Larimer J."/>
            <person name="Lui A."/>
            <person name="MacDonald P.J.P."/>
            <person name="McCowen C."/>
            <person name="Montmayeur A."/>
            <person name="Murphy C."/>
            <person name="Neiman D."/>
            <person name="Pearson M."/>
            <person name="Priest M."/>
            <person name="Roberts A."/>
            <person name="Saif S."/>
            <person name="Shea T."/>
            <person name="Sisk P."/>
            <person name="Stolte C."/>
            <person name="Sykes S."/>
            <person name="Wortman J."/>
            <person name="Nusbaum C."/>
            <person name="Birren B."/>
        </authorList>
    </citation>
    <scope>NUCLEOTIDE SEQUENCE [LARGE SCALE GENOMIC DNA]</scope>
    <source>
        <strain evidence="1 2">085-0475</strain>
    </source>
</reference>
<evidence type="ECO:0000313" key="1">
    <source>
        <dbReference type="EMBL" id="EJF84850.1"/>
    </source>
</evidence>
<dbReference type="PATRIC" id="fig|1094564.3.peg.1297"/>
<dbReference type="OrthoDB" id="7926589at2"/>
<dbReference type="InterPro" id="IPR014158">
    <property type="entry name" value="T4SS_VirB5"/>
</dbReference>
<accession>J1JKT2</accession>
<dbReference type="InterPro" id="IPR023220">
    <property type="entry name" value="T4SS_VirB5-domain"/>
</dbReference>
<protein>
    <recommendedName>
        <fullName evidence="3">P-type DNA transfer protein VirB5</fullName>
    </recommendedName>
</protein>
<evidence type="ECO:0000313" key="2">
    <source>
        <dbReference type="Proteomes" id="UP000002646"/>
    </source>
</evidence>
<dbReference type="RefSeq" id="WP_006925963.1">
    <property type="nucleotide sequence ID" value="NZ_JH725102.1"/>
</dbReference>
<organism evidence="1 2">
    <name type="scientific">Cardidatus Bartonella washoeensis 085-0475</name>
    <dbReference type="NCBI Taxonomy" id="1094564"/>
    <lineage>
        <taxon>Bacteria</taxon>
        <taxon>Pseudomonadati</taxon>
        <taxon>Pseudomonadota</taxon>
        <taxon>Alphaproteobacteria</taxon>
        <taxon>Hyphomicrobiales</taxon>
        <taxon>Bartonellaceae</taxon>
        <taxon>Bartonella</taxon>
    </lineage>
</organism>
<dbReference type="Proteomes" id="UP000002646">
    <property type="component" value="Unassembled WGS sequence"/>
</dbReference>
<proteinExistence type="predicted"/>
<name>J1JKT2_9HYPH</name>
<evidence type="ECO:0008006" key="3">
    <source>
        <dbReference type="Google" id="ProtNLM"/>
    </source>
</evidence>
<gene>
    <name evidence="1" type="ORF">MCW_01144</name>
</gene>
<dbReference type="EMBL" id="AILX01000015">
    <property type="protein sequence ID" value="EJF84850.1"/>
    <property type="molecule type" value="Genomic_DNA"/>
</dbReference>
<sequence length="264" mass="30027">MKRIIISITIAAILGTPNLALAWLRLNPEDSGVSYPNNVWLFGATTPPSKPSVPTPPKLQNPKKQERTITPLIDLLKKQLEVKKEHLEQTKKMYGSITGNRDLGISQEDYGSFFLKNPQWIYNKDRKSDISISVFTSFHDILKQEEISGPISEVRQAIEGRSQYAAVVDKAVSLEVFQQTEGRFEQISKLVEQINKADDLKSITELQARIKGKLAMIQNETTKLQMVTYLRNAERTLINQQKHNRNLKILNSKNATMPTIRSIR</sequence>
<dbReference type="CDD" id="cd14262">
    <property type="entry name" value="VirB5_like"/>
    <property type="match status" value="1"/>
</dbReference>
<dbReference type="SUPFAM" id="SSF101082">
    <property type="entry name" value="Typo IV secretion system protein TraC"/>
    <property type="match status" value="1"/>
</dbReference>
<dbReference type="Gene3D" id="1.20.58.430">
    <property type="entry name" value="Type IV secretion system, VirB5-domain"/>
    <property type="match status" value="1"/>
</dbReference>
<dbReference type="STRING" id="1094564.MCW_01144"/>
<dbReference type="AlphaFoldDB" id="J1JKT2"/>